<comment type="caution">
    <text evidence="2">The sequence shown here is derived from an EMBL/GenBank/DDBJ whole genome shotgun (WGS) entry which is preliminary data.</text>
</comment>
<dbReference type="Gene3D" id="3.30.70.120">
    <property type="match status" value="3"/>
</dbReference>
<dbReference type="Pfam" id="PF02641">
    <property type="entry name" value="DUF190"/>
    <property type="match status" value="3"/>
</dbReference>
<evidence type="ECO:0000313" key="2">
    <source>
        <dbReference type="EMBL" id="MEB3032684.1"/>
    </source>
</evidence>
<dbReference type="RefSeq" id="WP_224971728.1">
    <property type="nucleotide sequence ID" value="NZ_JAYJJU010000012.1"/>
</dbReference>
<dbReference type="SUPFAM" id="SSF54913">
    <property type="entry name" value="GlnB-like"/>
    <property type="match status" value="3"/>
</dbReference>
<dbReference type="Proteomes" id="UP001298593">
    <property type="component" value="Unassembled WGS sequence"/>
</dbReference>
<accession>A0ABU5XXH2</accession>
<organism evidence="2 3">
    <name type="scientific">[Mycobacterium] nativiensis</name>
    <dbReference type="NCBI Taxonomy" id="2855503"/>
    <lineage>
        <taxon>Bacteria</taxon>
        <taxon>Bacillati</taxon>
        <taxon>Actinomycetota</taxon>
        <taxon>Actinomycetes</taxon>
        <taxon>Mycobacteriales</taxon>
        <taxon>Mycobacteriaceae</taxon>
        <taxon>Mycolicibacter</taxon>
    </lineage>
</organism>
<keyword evidence="3" id="KW-1185">Reference proteome</keyword>
<protein>
    <submittedName>
        <fullName evidence="2">DUF190 domain-containing protein</fullName>
    </submittedName>
</protein>
<sequence length="352" mass="38780">MSRDCLKLTAYFDERQRCGSRFLAEEMLDLYGRQGIAASVVLRGVGGFGSRRHLRSDRSLSLSEDPPVAVVAVDTKPAIEALFEPLRAMPKRALITLERARLLADSGSSGEGTTKLTVYLGRKERIHGLPGYIAVCDLLYRSGFDGASAFLGVDGTFHGHRERAHFFGGNADVPVMIVAVGRAECAEQVLPELRRLLRRPLITAERVRVCKRDGEMIERPHAVPGVDEHGLALWQKLTVYTCEADVQRGVPIHRAVVHRLWEHRSLGGATVLRAIWGYQGGRAPGGDRLFHVTRRVPVATIVVDTPQNIAECFDAIDELTDRHGLVTSEVVPARVEVDGDERRGGPRLAQFG</sequence>
<dbReference type="PANTHER" id="PTHR35983:SF1">
    <property type="entry name" value="UPF0166 PROTEIN TM_0021"/>
    <property type="match status" value="1"/>
</dbReference>
<dbReference type="EMBL" id="JAYJJU010000012">
    <property type="protein sequence ID" value="MEB3032684.1"/>
    <property type="molecule type" value="Genomic_DNA"/>
</dbReference>
<reference evidence="2 3" key="1">
    <citation type="submission" date="2023-12" db="EMBL/GenBank/DDBJ databases">
        <title>Description of new species of Mycobacterium terrae complex isolated from sewage at the Sao Paulo Zoological Park Foundation in Brazil.</title>
        <authorList>
            <person name="Romagnoli C.L."/>
            <person name="Conceicao E.C."/>
            <person name="Machado E."/>
            <person name="Barreto L.B.P.F."/>
            <person name="Sharma A."/>
            <person name="Silva N.M."/>
            <person name="Marques L.E."/>
            <person name="Juliana M.A."/>
            <person name="Lourenco M.C.S."/>
            <person name="Digiampietri L.A."/>
            <person name="Suffys P.N."/>
            <person name="Viana-Niero C."/>
        </authorList>
    </citation>
    <scope>NUCLEOTIDE SEQUENCE [LARGE SCALE GENOMIC DNA]</scope>
    <source>
        <strain evidence="2 3">MYC340</strain>
    </source>
</reference>
<proteinExistence type="inferred from homology"/>
<comment type="similarity">
    <text evidence="1">Belongs to the UPF0166 family.</text>
</comment>
<dbReference type="InterPro" id="IPR003793">
    <property type="entry name" value="UPF0166"/>
</dbReference>
<evidence type="ECO:0000256" key="1">
    <source>
        <dbReference type="ARBA" id="ARBA00010554"/>
    </source>
</evidence>
<dbReference type="PANTHER" id="PTHR35983">
    <property type="entry name" value="UPF0166 PROTEIN TM_0021"/>
    <property type="match status" value="1"/>
</dbReference>
<dbReference type="InterPro" id="IPR011322">
    <property type="entry name" value="N-reg_PII-like_a/b"/>
</dbReference>
<gene>
    <name evidence="2" type="ORF">KV113_14080</name>
</gene>
<dbReference type="InterPro" id="IPR015867">
    <property type="entry name" value="N-reg_PII/ATP_PRibTrfase_C"/>
</dbReference>
<name>A0ABU5XXH2_9MYCO</name>
<evidence type="ECO:0000313" key="3">
    <source>
        <dbReference type="Proteomes" id="UP001298593"/>
    </source>
</evidence>